<feature type="domain" description="Glycosyl transferase family 1" evidence="2">
    <location>
        <begin position="625"/>
        <end position="782"/>
    </location>
</feature>
<gene>
    <name evidence="3" type="ORF">GOB84_16030</name>
</gene>
<proteinExistence type="predicted"/>
<evidence type="ECO:0000313" key="4">
    <source>
        <dbReference type="Proteomes" id="UP000615326"/>
    </source>
</evidence>
<evidence type="ECO:0000256" key="1">
    <source>
        <dbReference type="ARBA" id="ARBA00022679"/>
    </source>
</evidence>
<name>A0ABX0KFY5_9PROT</name>
<dbReference type="CDD" id="cd03801">
    <property type="entry name" value="GT4_PimA-like"/>
    <property type="match status" value="1"/>
</dbReference>
<dbReference type="Pfam" id="PF00534">
    <property type="entry name" value="Glycos_transf_1"/>
    <property type="match status" value="1"/>
</dbReference>
<dbReference type="PANTHER" id="PTHR46401">
    <property type="entry name" value="GLYCOSYLTRANSFERASE WBBK-RELATED"/>
    <property type="match status" value="1"/>
</dbReference>
<dbReference type="Pfam" id="PF13692">
    <property type="entry name" value="Glyco_trans_1_4"/>
    <property type="match status" value="1"/>
</dbReference>
<dbReference type="SUPFAM" id="SSF53756">
    <property type="entry name" value="UDP-Glycosyltransferase/glycogen phosphorylase"/>
    <property type="match status" value="2"/>
</dbReference>
<reference evidence="3 4" key="1">
    <citation type="journal article" date="2020" name="Int. J. Syst. Evol. Microbiol.">
        <title>Novel acetic acid bacteria from cider fermentations: Acetobacter conturbans sp. nov. and Acetobacter fallax sp. nov.</title>
        <authorList>
            <person name="Sombolestani A.S."/>
            <person name="Cleenwerck I."/>
            <person name="Cnockaert M."/>
            <person name="Borremans W."/>
            <person name="Wieme A.D."/>
            <person name="De Vuyst L."/>
            <person name="Vandamme P."/>
        </authorList>
    </citation>
    <scope>NUCLEOTIDE SEQUENCE [LARGE SCALE GENOMIC DNA]</scope>
    <source>
        <strain evidence="3 4">LMG 1637</strain>
    </source>
</reference>
<organism evidence="3 4">
    <name type="scientific">Acetobacter fallax</name>
    <dbReference type="NCBI Taxonomy" id="1737473"/>
    <lineage>
        <taxon>Bacteria</taxon>
        <taxon>Pseudomonadati</taxon>
        <taxon>Pseudomonadota</taxon>
        <taxon>Alphaproteobacteria</taxon>
        <taxon>Acetobacterales</taxon>
        <taxon>Acetobacteraceae</taxon>
        <taxon>Acetobacter</taxon>
    </lineage>
</organism>
<dbReference type="PANTHER" id="PTHR46401:SF2">
    <property type="entry name" value="GLYCOSYLTRANSFERASE WBBK-RELATED"/>
    <property type="match status" value="1"/>
</dbReference>
<evidence type="ECO:0000313" key="3">
    <source>
        <dbReference type="EMBL" id="NHO34023.1"/>
    </source>
</evidence>
<dbReference type="InterPro" id="IPR001296">
    <property type="entry name" value="Glyco_trans_1"/>
</dbReference>
<sequence length="812" mass="90715">MPRLQPMPYGALRESPSHSGLSNWTEFMRIEIVNERLLPRFGVDRLLILLAKHLVAQGHEVGFTCLHCDPRLPEGIGEVITLTIPPGLDMAATEYEVARLMRRRLEERKPDAVVSGGWPFFRTTRECGERGIASLFIDAGATAQDGMTGPALVMQRELRRVRQMELPGTDRILPISHFICRSQTFPDRGQKAGVRTVLLGSNHMDNALFPSGDQDPSGEALLARLQMLKDAGSPLILALGRFETSGYKNSVAAYDVLRRVRLSVPQVRLLILDAGVDCLIPPDLASSVILLGQPDDATLRAVMEICEVGLSPSLWEGFNFPIVEMQHLKRPALAFALGAHPEVIAHPWLLCDSVEDMIRKTIRILTDLAPTELMTALERSHHKFPWQRTLTQWEEEILSAVAHHRSGKPEDDPAPRIILADVTNASIDPANSGVMRVTRQLFSCLQKQENLKLVFVRWDSCAHTYRLLNGDQRKALACYGGPVDRLSLLAEAQSLDLEEMLRMIRTGTKPPVLFTPEVILDGAGMERLAWARGRNMMTSAILHDLIPIEHPGYCDRHVIAAFPAYLSALLQYDHIWSVSDYSDSCLKNWTSRHNLPLRATIRTLWLAGQFGSSARITTPPKRLNSEIRVLCVSTLEPRKNHVSLLAAWRRLRRHRPDLKIRLTLVGNHYAGAPGIFEAIQDAVDEDSSIEYKGVLSDQDLLDTYEACDFTIYPSLVEGFGLPILESLWLGRPCITHKAGVMAELASSGACLSADMQDPEQIENVLERLATDAELLSQMTEKSSTRKISTWRDYAIQIGYDLSCLKTREKTIA</sequence>
<dbReference type="Proteomes" id="UP000615326">
    <property type="component" value="Unassembled WGS sequence"/>
</dbReference>
<keyword evidence="1" id="KW-0808">Transferase</keyword>
<dbReference type="Gene3D" id="3.40.50.2000">
    <property type="entry name" value="Glycogen Phosphorylase B"/>
    <property type="match status" value="3"/>
</dbReference>
<accession>A0ABX0KFY5</accession>
<comment type="caution">
    <text evidence="3">The sequence shown here is derived from an EMBL/GenBank/DDBJ whole genome shotgun (WGS) entry which is preliminary data.</text>
</comment>
<keyword evidence="4" id="KW-1185">Reference proteome</keyword>
<dbReference type="EMBL" id="WOSW01000049">
    <property type="protein sequence ID" value="NHO34023.1"/>
    <property type="molecule type" value="Genomic_DNA"/>
</dbReference>
<evidence type="ECO:0000259" key="2">
    <source>
        <dbReference type="Pfam" id="PF00534"/>
    </source>
</evidence>
<protein>
    <submittedName>
        <fullName evidence="3">Glycosyltransferase</fullName>
    </submittedName>
</protein>